<accession>A0AAD8GCP9</accession>
<dbReference type="InterPro" id="IPR052305">
    <property type="entry name" value="TransReg_TumorExp"/>
</dbReference>
<gene>
    <name evidence="5" type="primary">MTDH</name>
    <name evidence="5" type="ORF">AOXY_G6677</name>
</gene>
<feature type="region of interest" description="Disordered" evidence="3">
    <location>
        <begin position="88"/>
        <end position="127"/>
    </location>
</feature>
<feature type="transmembrane region" description="Helical" evidence="4">
    <location>
        <begin position="32"/>
        <end position="51"/>
    </location>
</feature>
<protein>
    <submittedName>
        <fullName evidence="5">Protein LYRIC-like isoform X1</fullName>
    </submittedName>
</protein>
<comment type="caution">
    <text evidence="5">The sequence shown here is derived from an EMBL/GenBank/DDBJ whole genome shotgun (WGS) entry which is preliminary data.</text>
</comment>
<feature type="region of interest" description="Disordered" evidence="3">
    <location>
        <begin position="369"/>
        <end position="444"/>
    </location>
</feature>
<dbReference type="GO" id="GO:0003712">
    <property type="term" value="F:transcription coregulator activity"/>
    <property type="evidence" value="ECO:0007669"/>
    <property type="project" value="TreeGrafter"/>
</dbReference>
<keyword evidence="2" id="KW-0539">Nucleus</keyword>
<dbReference type="Pfam" id="PF15686">
    <property type="entry name" value="LYRIC"/>
    <property type="match status" value="1"/>
</dbReference>
<keyword evidence="4" id="KW-1133">Transmembrane helix</keyword>
<keyword evidence="4" id="KW-0812">Transmembrane</keyword>
<dbReference type="GO" id="GO:0005634">
    <property type="term" value="C:nucleus"/>
    <property type="evidence" value="ECO:0007669"/>
    <property type="project" value="UniProtKB-SubCell"/>
</dbReference>
<dbReference type="GO" id="GO:0043123">
    <property type="term" value="P:positive regulation of canonical NF-kappaB signal transduction"/>
    <property type="evidence" value="ECO:0007669"/>
    <property type="project" value="InterPro"/>
</dbReference>
<dbReference type="GO" id="GO:0006357">
    <property type="term" value="P:regulation of transcription by RNA polymerase II"/>
    <property type="evidence" value="ECO:0007669"/>
    <property type="project" value="TreeGrafter"/>
</dbReference>
<evidence type="ECO:0000313" key="5">
    <source>
        <dbReference type="EMBL" id="KAK1171771.1"/>
    </source>
</evidence>
<keyword evidence="4" id="KW-0472">Membrane</keyword>
<keyword evidence="6" id="KW-1185">Reference proteome</keyword>
<organism evidence="5 6">
    <name type="scientific">Acipenser oxyrinchus oxyrinchus</name>
    <dbReference type="NCBI Taxonomy" id="40147"/>
    <lineage>
        <taxon>Eukaryota</taxon>
        <taxon>Metazoa</taxon>
        <taxon>Chordata</taxon>
        <taxon>Craniata</taxon>
        <taxon>Vertebrata</taxon>
        <taxon>Euteleostomi</taxon>
        <taxon>Actinopterygii</taxon>
        <taxon>Chondrostei</taxon>
        <taxon>Acipenseriformes</taxon>
        <taxon>Acipenseridae</taxon>
        <taxon>Acipenser</taxon>
    </lineage>
</organism>
<name>A0AAD8GCP9_ACIOX</name>
<evidence type="ECO:0000256" key="2">
    <source>
        <dbReference type="ARBA" id="ARBA00023242"/>
    </source>
</evidence>
<evidence type="ECO:0000256" key="4">
    <source>
        <dbReference type="SAM" id="Phobius"/>
    </source>
</evidence>
<evidence type="ECO:0000313" key="6">
    <source>
        <dbReference type="Proteomes" id="UP001230051"/>
    </source>
</evidence>
<comment type="subcellular location">
    <subcellularLocation>
        <location evidence="1">Nucleus</location>
    </subcellularLocation>
</comment>
<dbReference type="EMBL" id="JAGXEW010000005">
    <property type="protein sequence ID" value="KAK1171771.1"/>
    <property type="molecule type" value="Genomic_DNA"/>
</dbReference>
<dbReference type="GO" id="GO:0045766">
    <property type="term" value="P:positive regulation of angiogenesis"/>
    <property type="evidence" value="ECO:0007669"/>
    <property type="project" value="InterPro"/>
</dbReference>
<dbReference type="InterPro" id="IPR031402">
    <property type="entry name" value="LYRIC"/>
</dbReference>
<feature type="region of interest" description="Disordered" evidence="3">
    <location>
        <begin position="221"/>
        <end position="240"/>
    </location>
</feature>
<reference evidence="5" key="1">
    <citation type="submission" date="2022-02" db="EMBL/GenBank/DDBJ databases">
        <title>Atlantic sturgeon de novo genome assembly.</title>
        <authorList>
            <person name="Stock M."/>
            <person name="Klopp C."/>
            <person name="Guiguen Y."/>
            <person name="Cabau C."/>
            <person name="Parinello H."/>
            <person name="Santidrian Yebra-Pimentel E."/>
            <person name="Kuhl H."/>
            <person name="Dirks R.P."/>
            <person name="Guessner J."/>
            <person name="Wuertz S."/>
            <person name="Du K."/>
            <person name="Schartl M."/>
        </authorList>
    </citation>
    <scope>NUCLEOTIDE SEQUENCE</scope>
    <source>
        <strain evidence="5">STURGEONOMICS-FGT-2020</strain>
        <tissue evidence="5">Whole blood</tissue>
    </source>
</reference>
<proteinExistence type="predicted"/>
<dbReference type="GO" id="GO:0043066">
    <property type="term" value="P:negative regulation of apoptotic process"/>
    <property type="evidence" value="ECO:0007669"/>
    <property type="project" value="InterPro"/>
</dbReference>
<dbReference type="PANTHER" id="PTHR23251">
    <property type="entry name" value="LYSINE-RICH CEACAM1 CO-ISOLATED PROTEIN LYRIC PROTEIN"/>
    <property type="match status" value="1"/>
</dbReference>
<sequence>MLNPVLRFVFDAVEQFSQGSDFSDFVQQRPHFFALVSVLLGGVVFFVIVLLKKRGRRGTAPTFPVDYSIDLSIEEVVQNKYVAGINGKKRRHQDELTKKKRKEKGMESVNGQPPIAPETRASREDSIQRATVVDKKQVKLKKKKKKTEIAVERLSKGVTSDKEKSDEEEAGVWVTKISSREKRQLKKERMKQKDTAKAVSPEALACDTVILWDDGVDKETDWQASPQNAHPDTGGWGEADSKVQGCVWRELKPRDAVQTSRRPVEWAPPGKPEEDIFSHVGTWNVKGAKTEPVTFGTLPDFSSELDSPDSISSQQTSPSHCLWSTKLPNFGVDEAWLGLVDPFVVDQNSDWSPPAEEWGNWTGESISLAQPQTADEKQQGQGSGRRAGQENLKGVVSVHPSQWAAGGSPGNTHMEYKTLAGSVSADSQDTKKERKKKKKIKKET</sequence>
<evidence type="ECO:0000256" key="1">
    <source>
        <dbReference type="ARBA" id="ARBA00004123"/>
    </source>
</evidence>
<dbReference type="Proteomes" id="UP001230051">
    <property type="component" value="Unassembled WGS sequence"/>
</dbReference>
<evidence type="ECO:0000256" key="3">
    <source>
        <dbReference type="SAM" id="MobiDB-lite"/>
    </source>
</evidence>
<dbReference type="AlphaFoldDB" id="A0AAD8GCP9"/>
<feature type="compositionally biased region" description="Basic residues" evidence="3">
    <location>
        <begin position="433"/>
        <end position="444"/>
    </location>
</feature>
<dbReference type="PANTHER" id="PTHR23251:SF0">
    <property type="entry name" value="PROTEIN LYRIC"/>
    <property type="match status" value="1"/>
</dbReference>